<dbReference type="Pfam" id="PF07751">
    <property type="entry name" value="Abi_2"/>
    <property type="match status" value="1"/>
</dbReference>
<proteinExistence type="predicted"/>
<dbReference type="AlphaFoldDB" id="A0A1M4WG46"/>
<organism evidence="1 2">
    <name type="scientific">Tissierella praeacuta DSM 18095</name>
    <dbReference type="NCBI Taxonomy" id="1123404"/>
    <lineage>
        <taxon>Bacteria</taxon>
        <taxon>Bacillati</taxon>
        <taxon>Bacillota</taxon>
        <taxon>Tissierellia</taxon>
        <taxon>Tissierellales</taxon>
        <taxon>Tissierellaceae</taxon>
        <taxon>Tissierella</taxon>
    </lineage>
</organism>
<dbReference type="STRING" id="1123404.SAMN02745784_01834"/>
<dbReference type="RefSeq" id="WP_072975654.1">
    <property type="nucleotide sequence ID" value="NZ_FQTY01000007.1"/>
</dbReference>
<dbReference type="InterPro" id="IPR011664">
    <property type="entry name" value="Abi_system_AbiD/AbiF-like"/>
</dbReference>
<evidence type="ECO:0000313" key="2">
    <source>
        <dbReference type="Proteomes" id="UP000184114"/>
    </source>
</evidence>
<dbReference type="EMBL" id="FQTY01000007">
    <property type="protein sequence ID" value="SHE79932.1"/>
    <property type="molecule type" value="Genomic_DNA"/>
</dbReference>
<evidence type="ECO:0000313" key="1">
    <source>
        <dbReference type="EMBL" id="SHE79932.1"/>
    </source>
</evidence>
<protein>
    <submittedName>
        <fullName evidence="1">Abortive infection bacteriophage resistance protein</fullName>
    </submittedName>
</protein>
<accession>A0A1M4WG46</accession>
<reference evidence="2" key="1">
    <citation type="submission" date="2016-11" db="EMBL/GenBank/DDBJ databases">
        <authorList>
            <person name="Varghese N."/>
            <person name="Submissions S."/>
        </authorList>
    </citation>
    <scope>NUCLEOTIDE SEQUENCE [LARGE SCALE GENOMIC DNA]</scope>
    <source>
        <strain evidence="2">DSM 18095</strain>
    </source>
</reference>
<keyword evidence="2" id="KW-1185">Reference proteome</keyword>
<dbReference type="Proteomes" id="UP000184114">
    <property type="component" value="Unassembled WGS sequence"/>
</dbReference>
<dbReference type="GeneID" id="90994006"/>
<name>A0A1M4WG46_9FIRM</name>
<sequence length="319" mass="38166">MDKPFLTFDEQIEKLKNDYNLIIDNYEFAREALSSISYYDLVNGYQSIYMIDAEYIEGTTIEHLTSTHIFNKNIQGVLFKYATYVENSFKTLLSHIIAERFTEHQDEYLDIKYYKKGKNSDQKTKLRKLLDKLKGICKECEDTPTQYYRNTKDHIPPWILFRNISFSDTTDLFYFLKREEKEYLFTFLSILNTDTLEFQDKVNIMLSSLKVVRKFRNKIAHNLNFLAYRKSSLNKKANLLYENTLFSEKEITTTFNNVWAMVVSIVILLNNKYLSQNFLAEFQSFMKFDENLIEIYCKVTGIPLDYEKRIWDYMDTLEF</sequence>
<gene>
    <name evidence="1" type="ORF">SAMN02745784_01834</name>
</gene>